<sequence length="287" mass="32849">MRRPYLFIDVQHGLCNRLRALASAEALAEQTDRELVVIWRTDAHCEARIGDLLDYSGIVIETDEATAIRQSCEVEYNYMEAEENSCHLAPVFTDDTNERDRDVYLRSAYSLVSPKLSFDLEQEKLRALRPSGAVLDLIEPIRKLNDIAVHIRMAGGQGFEHLEYESPKNWPAHRHEELQKWRQQSNREKFISRIRELENNNSVNSIFLAADTPETYAAFADEFGNKLVTVERTLYDRSAIQIQYALADLLMLTTGRYFLGSPWSSFTDVAQRLAGPGRPMDISGLDF</sequence>
<name>A0ABX0W2K0_9RHOB</name>
<comment type="caution">
    <text evidence="1">The sequence shown here is derived from an EMBL/GenBank/DDBJ whole genome shotgun (WGS) entry which is preliminary data.</text>
</comment>
<gene>
    <name evidence="1" type="ORF">HCZ30_14480</name>
</gene>
<dbReference type="EMBL" id="JAATOP010000012">
    <property type="protein sequence ID" value="NIY73637.1"/>
    <property type="molecule type" value="Genomic_DNA"/>
</dbReference>
<reference evidence="1 2" key="1">
    <citation type="submission" date="2020-03" db="EMBL/GenBank/DDBJ databases">
        <title>Bacterial isolates of synthetic phycosphere.</title>
        <authorList>
            <person name="Fu H."/>
            <person name="Moran M.A."/>
        </authorList>
    </citation>
    <scope>NUCLEOTIDE SEQUENCE [LARGE SCALE GENOMIC DNA]</scope>
    <source>
        <strain evidence="1 2">HF1</strain>
    </source>
</reference>
<evidence type="ECO:0000313" key="1">
    <source>
        <dbReference type="EMBL" id="NIY73637.1"/>
    </source>
</evidence>
<protein>
    <submittedName>
        <fullName evidence="1">Uncharacterized protein</fullName>
    </submittedName>
</protein>
<accession>A0ABX0W2K0</accession>
<dbReference type="PANTHER" id="PTHR40743">
    <property type="entry name" value="NUCLEOTIDE-DIPHOSPHO-SUGAR TRANSFERASE CONTAINING PROTEIN"/>
    <property type="match status" value="1"/>
</dbReference>
<keyword evidence="2" id="KW-1185">Reference proteome</keyword>
<dbReference type="PANTHER" id="PTHR40743:SF1">
    <property type="entry name" value="POSSIBLE GLYCOSYLTRANSFERASE"/>
    <property type="match status" value="1"/>
</dbReference>
<dbReference type="Gene3D" id="3.40.50.11350">
    <property type="match status" value="1"/>
</dbReference>
<organism evidence="1 2">
    <name type="scientific">Marivivens donghaensis</name>
    <dbReference type="NCBI Taxonomy" id="1699413"/>
    <lineage>
        <taxon>Bacteria</taxon>
        <taxon>Pseudomonadati</taxon>
        <taxon>Pseudomonadota</taxon>
        <taxon>Alphaproteobacteria</taxon>
        <taxon>Rhodobacterales</taxon>
        <taxon>Paracoccaceae</taxon>
        <taxon>Marivivens group</taxon>
        <taxon>Marivivens</taxon>
    </lineage>
</organism>
<dbReference type="Gene3D" id="3.40.50.11340">
    <property type="match status" value="1"/>
</dbReference>
<dbReference type="RefSeq" id="WP_167639023.1">
    <property type="nucleotide sequence ID" value="NZ_JAATOP010000012.1"/>
</dbReference>
<evidence type="ECO:0000313" key="2">
    <source>
        <dbReference type="Proteomes" id="UP000709466"/>
    </source>
</evidence>
<proteinExistence type="predicted"/>
<dbReference type="Proteomes" id="UP000709466">
    <property type="component" value="Unassembled WGS sequence"/>
</dbReference>